<dbReference type="AlphaFoldDB" id="A0A4Q1TJ20"/>
<name>A0A4Q1TJ20_9LACO</name>
<protein>
    <submittedName>
        <fullName evidence="1">Uncharacterized protein</fullName>
    </submittedName>
</protein>
<proteinExistence type="predicted"/>
<dbReference type="EMBL" id="MSSM01000062">
    <property type="protein sequence ID" value="RXT17778.1"/>
    <property type="molecule type" value="Genomic_DNA"/>
</dbReference>
<dbReference type="RefSeq" id="WP_129302932.1">
    <property type="nucleotide sequence ID" value="NZ_MSSM01000062.1"/>
</dbReference>
<sequence>MPQVTVRLYKQGDKVWCDFKAELLKRYENSAMIDISKSKAFSKIEKQEFNNRIIVSKKSIVEKRAVAGVDNRDMPSVALISSIKAVNKRGEANRKKYAVQVSEAASKSKTLTEVAKRIGKSITFVRRVASEFEIKLPIRNNGNDYLKDVKQA</sequence>
<evidence type="ECO:0000313" key="1">
    <source>
        <dbReference type="EMBL" id="RXT17778.1"/>
    </source>
</evidence>
<dbReference type="Proteomes" id="UP000290475">
    <property type="component" value="Unassembled WGS sequence"/>
</dbReference>
<organism evidence="1 2">
    <name type="scientific">Lacticaseibacillus chiayiensis</name>
    <dbReference type="NCBI Taxonomy" id="2100821"/>
    <lineage>
        <taxon>Bacteria</taxon>
        <taxon>Bacillati</taxon>
        <taxon>Bacillota</taxon>
        <taxon>Bacilli</taxon>
        <taxon>Lactobacillales</taxon>
        <taxon>Lactobacillaceae</taxon>
        <taxon>Lacticaseibacillus</taxon>
    </lineage>
</organism>
<accession>A0A4Q1TJ20</accession>
<gene>
    <name evidence="1" type="ORF">BVJ53_14110</name>
</gene>
<comment type="caution">
    <text evidence="1">The sequence shown here is derived from an EMBL/GenBank/DDBJ whole genome shotgun (WGS) entry which is preliminary data.</text>
</comment>
<reference evidence="1 2" key="1">
    <citation type="submission" date="2017-01" db="EMBL/GenBank/DDBJ databases">
        <title>Lactobacillus chiayiensis sp. nov., a lactic acid bacterium isolated from compost.</title>
        <authorList>
            <person name="Huang C.-H."/>
        </authorList>
    </citation>
    <scope>NUCLEOTIDE SEQUENCE [LARGE SCALE GENOMIC DNA]</scope>
    <source>
        <strain evidence="2">chh01</strain>
    </source>
</reference>
<evidence type="ECO:0000313" key="2">
    <source>
        <dbReference type="Proteomes" id="UP000290475"/>
    </source>
</evidence>